<organism evidence="1 2">
    <name type="scientific">Pannus brasiliensis CCIBt3594</name>
    <dbReference type="NCBI Taxonomy" id="1427578"/>
    <lineage>
        <taxon>Bacteria</taxon>
        <taxon>Bacillati</taxon>
        <taxon>Cyanobacteriota</taxon>
        <taxon>Cyanophyceae</taxon>
        <taxon>Oscillatoriophycideae</taxon>
        <taxon>Chroococcales</taxon>
        <taxon>Microcystaceae</taxon>
        <taxon>Pannus</taxon>
    </lineage>
</organism>
<keyword evidence="2" id="KW-1185">Reference proteome</keyword>
<accession>A0AAW9QN99</accession>
<proteinExistence type="predicted"/>
<evidence type="ECO:0000313" key="1">
    <source>
        <dbReference type="EMBL" id="MEG3439260.1"/>
    </source>
</evidence>
<dbReference type="EMBL" id="JBAFSM010000044">
    <property type="protein sequence ID" value="MEG3439260.1"/>
    <property type="molecule type" value="Genomic_DNA"/>
</dbReference>
<dbReference type="RefSeq" id="WP_332866746.1">
    <property type="nucleotide sequence ID" value="NZ_JBAFSM010000044.1"/>
</dbReference>
<dbReference type="AlphaFoldDB" id="A0AAW9QN99"/>
<reference evidence="1 2" key="1">
    <citation type="submission" date="2024-01" db="EMBL/GenBank/DDBJ databases">
        <title>Genomic insights into the taxonomy and metabolism of the cyanobacterium Pannus brasiliensis CCIBt3594.</title>
        <authorList>
            <person name="Machado M."/>
            <person name="Botero N.B."/>
            <person name="Andreote A.P.D."/>
            <person name="Feitosa A.M.T."/>
            <person name="Popin R."/>
            <person name="Sivonen K."/>
            <person name="Fiore M.F."/>
        </authorList>
    </citation>
    <scope>NUCLEOTIDE SEQUENCE [LARGE SCALE GENOMIC DNA]</scope>
    <source>
        <strain evidence="1 2">CCIBt3594</strain>
    </source>
</reference>
<gene>
    <name evidence="1" type="ORF">V0288_19195</name>
</gene>
<name>A0AAW9QN99_9CHRO</name>
<sequence length="83" mass="9411">MIGNIDKIAILLAAVRSRDFGQLLATVVEGVDRDDWLSLNFTLFQNDDRSGMQFVSSVVRYCDQEFPDSPIFKNSTRGHIPFD</sequence>
<protein>
    <submittedName>
        <fullName evidence="1">Uncharacterized protein</fullName>
    </submittedName>
</protein>
<dbReference type="Proteomes" id="UP001328733">
    <property type="component" value="Unassembled WGS sequence"/>
</dbReference>
<evidence type="ECO:0000313" key="2">
    <source>
        <dbReference type="Proteomes" id="UP001328733"/>
    </source>
</evidence>
<comment type="caution">
    <text evidence="1">The sequence shown here is derived from an EMBL/GenBank/DDBJ whole genome shotgun (WGS) entry which is preliminary data.</text>
</comment>